<dbReference type="EMBL" id="AC157473">
    <property type="protein sequence ID" value="ABN08498.1"/>
    <property type="molecule type" value="Genomic_DNA"/>
</dbReference>
<protein>
    <recommendedName>
        <fullName evidence="3">Transferring glycosyl group transferase</fullName>
    </recommendedName>
</protein>
<reference evidence="2" key="1">
    <citation type="submission" date="2005-02" db="EMBL/GenBank/DDBJ databases">
        <authorList>
            <person name="Town C.D."/>
        </authorList>
    </citation>
    <scope>NUCLEOTIDE SEQUENCE</scope>
</reference>
<evidence type="ECO:0008006" key="3">
    <source>
        <dbReference type="Google" id="ProtNLM"/>
    </source>
</evidence>
<organism evidence="2">
    <name type="scientific">Medicago truncatula</name>
    <name type="common">Barrel medic</name>
    <name type="synonym">Medicago tribuloides</name>
    <dbReference type="NCBI Taxonomy" id="3880"/>
    <lineage>
        <taxon>Eukaryota</taxon>
        <taxon>Viridiplantae</taxon>
        <taxon>Streptophyta</taxon>
        <taxon>Embryophyta</taxon>
        <taxon>Tracheophyta</taxon>
        <taxon>Spermatophyta</taxon>
        <taxon>Magnoliopsida</taxon>
        <taxon>eudicotyledons</taxon>
        <taxon>Gunneridae</taxon>
        <taxon>Pentapetalae</taxon>
        <taxon>rosids</taxon>
        <taxon>fabids</taxon>
        <taxon>Fabales</taxon>
        <taxon>Fabaceae</taxon>
        <taxon>Papilionoideae</taxon>
        <taxon>50 kb inversion clade</taxon>
        <taxon>NPAAA clade</taxon>
        <taxon>Hologalegina</taxon>
        <taxon>IRL clade</taxon>
        <taxon>Trifolieae</taxon>
        <taxon>Medicago</taxon>
    </lineage>
</organism>
<name>A2Q4E8_MEDTR</name>
<gene>
    <name evidence="2" type="ORF">MtrDRAFT_AC157473g13v2</name>
</gene>
<dbReference type="Pfam" id="PF04646">
    <property type="entry name" value="DUF604"/>
    <property type="match status" value="1"/>
</dbReference>
<dbReference type="AlphaFoldDB" id="A2Q4E8"/>
<keyword evidence="1" id="KW-0812">Transmembrane</keyword>
<dbReference type="KEGG" id="mtr:11431675"/>
<keyword evidence="1" id="KW-1133">Transmembrane helix</keyword>
<dbReference type="OrthoDB" id="421979at2759"/>
<dbReference type="Gene3D" id="3.90.550.50">
    <property type="match status" value="1"/>
</dbReference>
<evidence type="ECO:0000313" key="2">
    <source>
        <dbReference type="EMBL" id="ABN08498.1"/>
    </source>
</evidence>
<reference evidence="2" key="2">
    <citation type="submission" date="2007-03" db="EMBL/GenBank/DDBJ databases">
        <authorList>
            <consortium name="The International Medicago Genome Annotation Group"/>
        </authorList>
    </citation>
    <scope>NUCLEOTIDE SEQUENCE</scope>
</reference>
<keyword evidence="1" id="KW-0472">Membrane</keyword>
<dbReference type="PANTHER" id="PTHR10811">
    <property type="entry name" value="FRINGE-RELATED"/>
    <property type="match status" value="1"/>
</dbReference>
<sequence length="503" mass="58774">MSKPKPMKLTPTNIMSTMNNPKQLEHFQSSWNITKLVTIFIFLIFMSYLFYTIGFLAYNNTSHQFDKNPNILSPIKYQIEPIPKLPLEQKTNISHIVFGIGASSKLWNHRKEYIKLWWKPNITRGNVWLDKEVKIKPSDEKLLPTLKISSDTSKFKYKHPLGIRSGIRISRIVSETVRLRLENVRWFVMGDDDTFFVTENLVKLLQKYDHNGFYYIGSNSESHFQNINFSYNMAYGGGGFAISYPLAVALERMQDRCIERYPKLYGSDDRIQACMAELGVPLTIEKGFHQFDVYGNAFGLLAAHPVTPLVSLHHLDLIEPIFPNMNRVQALQQLKEPIKLDPYGLMQQSICYVKNWVWTVSVSWGYAVQIFRGIFSARDIEMPARTFLNWYRRVDYNGFPFNTRPFSRNACQKPFVFHLFNTTYDVAANEIVTRYVRVQPNPNCKWKMEDPTQIHMVEVYKKPDPYLWDKSPRRNCCRVQPRNEEGILVIDVGKCREDEVVEL</sequence>
<feature type="transmembrane region" description="Helical" evidence="1">
    <location>
        <begin position="36"/>
        <end position="58"/>
    </location>
</feature>
<dbReference type="FunFam" id="3.90.550.50:FF:000006">
    <property type="entry name" value="Fringe-related protein-like"/>
    <property type="match status" value="1"/>
</dbReference>
<dbReference type="InterPro" id="IPR006740">
    <property type="entry name" value="DUF604"/>
</dbReference>
<dbReference type="CAZy" id="GT31">
    <property type="family name" value="Glycosyltransferase Family 31"/>
</dbReference>
<evidence type="ECO:0000256" key="1">
    <source>
        <dbReference type="SAM" id="Phobius"/>
    </source>
</evidence>
<accession>A2Q4E8</accession>
<proteinExistence type="predicted"/>